<dbReference type="EMBL" id="PZQS01000002">
    <property type="protein sequence ID" value="PVD36909.1"/>
    <property type="molecule type" value="Genomic_DNA"/>
</dbReference>
<dbReference type="InterPro" id="IPR001849">
    <property type="entry name" value="PH_domain"/>
</dbReference>
<comment type="caution">
    <text evidence="4">The sequence shown here is derived from an EMBL/GenBank/DDBJ whole genome shotgun (WGS) entry which is preliminary data.</text>
</comment>
<dbReference type="Gene3D" id="2.30.29.30">
    <property type="entry name" value="Pleckstrin-homology domain (PH domain)/Phosphotyrosine-binding domain (PTB)"/>
    <property type="match status" value="1"/>
</dbReference>
<dbReference type="OrthoDB" id="5970758at2759"/>
<feature type="compositionally biased region" description="Basic residues" evidence="2">
    <location>
        <begin position="486"/>
        <end position="495"/>
    </location>
</feature>
<dbReference type="SUPFAM" id="SSF50729">
    <property type="entry name" value="PH domain-like"/>
    <property type="match status" value="1"/>
</dbReference>
<feature type="region of interest" description="Disordered" evidence="2">
    <location>
        <begin position="69"/>
        <end position="88"/>
    </location>
</feature>
<evidence type="ECO:0000259" key="3">
    <source>
        <dbReference type="PROSITE" id="PS50003"/>
    </source>
</evidence>
<name>A0A2T7PU20_POMCA</name>
<dbReference type="PROSITE" id="PS50003">
    <property type="entry name" value="PH_DOMAIN"/>
    <property type="match status" value="1"/>
</dbReference>
<keyword evidence="1" id="KW-0175">Coiled coil</keyword>
<evidence type="ECO:0000313" key="5">
    <source>
        <dbReference type="Proteomes" id="UP000245119"/>
    </source>
</evidence>
<accession>A0A2T7PU20</accession>
<feature type="coiled-coil region" evidence="1">
    <location>
        <begin position="769"/>
        <end position="796"/>
    </location>
</feature>
<gene>
    <name evidence="4" type="ORF">C0Q70_03902</name>
</gene>
<organism evidence="4 5">
    <name type="scientific">Pomacea canaliculata</name>
    <name type="common">Golden apple snail</name>
    <dbReference type="NCBI Taxonomy" id="400727"/>
    <lineage>
        <taxon>Eukaryota</taxon>
        <taxon>Metazoa</taxon>
        <taxon>Spiralia</taxon>
        <taxon>Lophotrochozoa</taxon>
        <taxon>Mollusca</taxon>
        <taxon>Gastropoda</taxon>
        <taxon>Caenogastropoda</taxon>
        <taxon>Architaenioglossa</taxon>
        <taxon>Ampullarioidea</taxon>
        <taxon>Ampullariidae</taxon>
        <taxon>Pomacea</taxon>
    </lineage>
</organism>
<evidence type="ECO:0000256" key="2">
    <source>
        <dbReference type="SAM" id="MobiDB-lite"/>
    </source>
</evidence>
<evidence type="ECO:0000256" key="1">
    <source>
        <dbReference type="SAM" id="Coils"/>
    </source>
</evidence>
<feature type="compositionally biased region" description="Basic and acidic residues" evidence="2">
    <location>
        <begin position="293"/>
        <end position="316"/>
    </location>
</feature>
<feature type="compositionally biased region" description="Polar residues" evidence="2">
    <location>
        <begin position="466"/>
        <end position="477"/>
    </location>
</feature>
<dbReference type="InterPro" id="IPR011993">
    <property type="entry name" value="PH-like_dom_sf"/>
</dbReference>
<feature type="compositionally biased region" description="Polar residues" evidence="2">
    <location>
        <begin position="74"/>
        <end position="86"/>
    </location>
</feature>
<protein>
    <recommendedName>
        <fullName evidence="3">PH domain-containing protein</fullName>
    </recommendedName>
</protein>
<dbReference type="Proteomes" id="UP000245119">
    <property type="component" value="Linkage Group LG2"/>
</dbReference>
<proteinExistence type="predicted"/>
<dbReference type="SMART" id="SM00233">
    <property type="entry name" value="PH"/>
    <property type="match status" value="1"/>
</dbReference>
<feature type="compositionally biased region" description="Polar residues" evidence="2">
    <location>
        <begin position="371"/>
        <end position="387"/>
    </location>
</feature>
<dbReference type="AlphaFoldDB" id="A0A2T7PU20"/>
<feature type="region of interest" description="Disordered" evidence="2">
    <location>
        <begin position="441"/>
        <end position="519"/>
    </location>
</feature>
<sequence length="852" mass="94956">MGSFAYRATQFFENLGKKATTKRKTNSLSSPLEGDKSFRDGIQEESSMSSTSLGVPASPLSENFSPGWQDGHQTHFSSSPVSSEHTLPSPLPVPDIPLNVKVQGHLNIFSSFNKRRWGLRWCLVRENMFECYLSQTSQHIELNFLLRKCIIRHAVAETKSPLALMLLEHDKEKITVEPQSKEEMSQWLTVLMMETSTEAIPSGLEEYFRESEDPSTEEQLIEPDYTDIPAVSFMLQSASHYSPPLPKQQKDTDITDVSGCLTSVDEDTNILAEKQVSTDVYTEVIKRPSSTRLADEGKEDKQKKMRKDKKEARHPRFMDNLAVCNMHRNTTDSGFYSVKDNNSDSDSGCEYTHNTQRKCSSLDKEDLSMCSNVGKETSDSDIASSSHRTSEEEDDESVLERTMTAEDFTDNLVSAENICESKVEVTSSVSDGNDCGSCKIDETSGAGVGSGHRDMPFESSEKDAIPQTNFTDSQQVCDDSIVEKQKPRKSKKSSHPKQSEEEPEVAVTNGDGVQDTNHVPSSSFEATVLQKSDLSSCRSDTSDLGKSGFVEQSCTGVDTENERGVGCVGNVNLSRDLFTNDNKSLCGNLITGQSLRKKSTGRCGSLPQNAKNCKQIDKQELHETVLDDELLDSWGLSSVLSKGLWHDDLQGNLSPDYECSWQRSVISDDLQGNLSPDYECSWQRSVTSDGVPRCLDSSFPIKVQLRTVSDADSNTHCCHDDTNKVFIPTTKSVNTEGATASRISSFGKGPLASPAKDIRTEDSNQVQLVADLKDRISQLKEKLTQIKRKRIAVRDKRVRAFSPEERAACDKEYIFLESQSKENIQHNPESGRRTEAINQFYNMTRIHRETSE</sequence>
<keyword evidence="5" id="KW-1185">Reference proteome</keyword>
<evidence type="ECO:0000313" key="4">
    <source>
        <dbReference type="EMBL" id="PVD36909.1"/>
    </source>
</evidence>
<feature type="domain" description="PH" evidence="3">
    <location>
        <begin position="99"/>
        <end position="196"/>
    </location>
</feature>
<reference evidence="4 5" key="1">
    <citation type="submission" date="2018-04" db="EMBL/GenBank/DDBJ databases">
        <title>The genome of golden apple snail Pomacea canaliculata provides insight into stress tolerance and invasive adaptation.</title>
        <authorList>
            <person name="Liu C."/>
            <person name="Liu B."/>
            <person name="Ren Y."/>
            <person name="Zhang Y."/>
            <person name="Wang H."/>
            <person name="Li S."/>
            <person name="Jiang F."/>
            <person name="Yin L."/>
            <person name="Zhang G."/>
            <person name="Qian W."/>
            <person name="Fan W."/>
        </authorList>
    </citation>
    <scope>NUCLEOTIDE SEQUENCE [LARGE SCALE GENOMIC DNA]</scope>
    <source>
        <strain evidence="4">SZHN2017</strain>
        <tissue evidence="4">Muscle</tissue>
    </source>
</reference>
<feature type="compositionally biased region" description="Basic and acidic residues" evidence="2">
    <location>
        <begin position="451"/>
        <end position="464"/>
    </location>
</feature>
<feature type="region of interest" description="Disordered" evidence="2">
    <location>
        <begin position="371"/>
        <end position="399"/>
    </location>
</feature>
<feature type="region of interest" description="Disordered" evidence="2">
    <location>
        <begin position="290"/>
        <end position="316"/>
    </location>
</feature>